<evidence type="ECO:0000313" key="2">
    <source>
        <dbReference type="EMBL" id="KAK7493589.1"/>
    </source>
</evidence>
<gene>
    <name evidence="2" type="ORF">BaRGS_00015101</name>
</gene>
<dbReference type="AlphaFoldDB" id="A0ABD0L281"/>
<feature type="region of interest" description="Disordered" evidence="1">
    <location>
        <begin position="1"/>
        <end position="65"/>
    </location>
</feature>
<dbReference type="Proteomes" id="UP001519460">
    <property type="component" value="Unassembled WGS sequence"/>
</dbReference>
<feature type="compositionally biased region" description="Basic and acidic residues" evidence="1">
    <location>
        <begin position="45"/>
        <end position="59"/>
    </location>
</feature>
<keyword evidence="3" id="KW-1185">Reference proteome</keyword>
<dbReference type="EMBL" id="JACVVK020000091">
    <property type="protein sequence ID" value="KAK7493589.1"/>
    <property type="molecule type" value="Genomic_DNA"/>
</dbReference>
<proteinExistence type="predicted"/>
<organism evidence="2 3">
    <name type="scientific">Batillaria attramentaria</name>
    <dbReference type="NCBI Taxonomy" id="370345"/>
    <lineage>
        <taxon>Eukaryota</taxon>
        <taxon>Metazoa</taxon>
        <taxon>Spiralia</taxon>
        <taxon>Lophotrochozoa</taxon>
        <taxon>Mollusca</taxon>
        <taxon>Gastropoda</taxon>
        <taxon>Caenogastropoda</taxon>
        <taxon>Sorbeoconcha</taxon>
        <taxon>Cerithioidea</taxon>
        <taxon>Batillariidae</taxon>
        <taxon>Batillaria</taxon>
    </lineage>
</organism>
<evidence type="ECO:0000256" key="1">
    <source>
        <dbReference type="SAM" id="MobiDB-lite"/>
    </source>
</evidence>
<feature type="non-terminal residue" evidence="2">
    <location>
        <position position="65"/>
    </location>
</feature>
<protein>
    <submittedName>
        <fullName evidence="2">Uncharacterized protein</fullName>
    </submittedName>
</protein>
<comment type="caution">
    <text evidence="2">The sequence shown here is derived from an EMBL/GenBank/DDBJ whole genome shotgun (WGS) entry which is preliminary data.</text>
</comment>
<sequence length="65" mass="7523">MKVGRNRFLCNPCTDLEGSRRKTRKTPNARLKQEPEPTTTRLTTTRKDTDVRPADRPVDWPKPST</sequence>
<reference evidence="2 3" key="1">
    <citation type="journal article" date="2023" name="Sci. Data">
        <title>Genome assembly of the Korean intertidal mud-creeper Batillaria attramentaria.</title>
        <authorList>
            <person name="Patra A.K."/>
            <person name="Ho P.T."/>
            <person name="Jun S."/>
            <person name="Lee S.J."/>
            <person name="Kim Y."/>
            <person name="Won Y.J."/>
        </authorList>
    </citation>
    <scope>NUCLEOTIDE SEQUENCE [LARGE SCALE GENOMIC DNA]</scope>
    <source>
        <strain evidence="2">Wonlab-2016</strain>
    </source>
</reference>
<evidence type="ECO:0000313" key="3">
    <source>
        <dbReference type="Proteomes" id="UP001519460"/>
    </source>
</evidence>
<accession>A0ABD0L281</accession>
<name>A0ABD0L281_9CAEN</name>